<keyword evidence="2" id="KW-0479">Metal-binding</keyword>
<dbReference type="InterPro" id="IPR036188">
    <property type="entry name" value="FAD/NAD-bd_sf"/>
</dbReference>
<dbReference type="GO" id="GO:0016491">
    <property type="term" value="F:oxidoreductase activity"/>
    <property type="evidence" value="ECO:0007669"/>
    <property type="project" value="UniProtKB-KW"/>
</dbReference>
<sequence>MITSYNGNLRKEVVMKQWIEKDYDLVVVGGGMAGLCGAIAAARRGARTALVHNRPVLGGNASSEIRMHICGADYHMSRKNARETGILEEILLENKRRNPEMTYPIFDTVLWEKASFQENLDLYLNTHMTDVICEEDKIQAIFAEQMTTEKRWKFTGRLFMDSTGDGTLGAMAGADYELGREGRDKYGESLAPEQGDSCTMGSSLMFQARDMGHPVKFVKPFWANTYTEEQLKFREHSDVTSGYWWIELGGGNYRIIEDAEVLRDELLKAVYGMWDHIKNQGDHGAENMELEWVGFLPGKRESRRLMGDYVLTEYDCLGKTDFPDTVAYGGWPMDIHTVEGFLNEDDNPTVWNEVNGIYRIPYRCLYSRNIKNLFLGGRAISCSHAAFSSTRVMATCAVAGQAAGTAAALAIQNGCMPAELMKDIKHLQQELLKDDCYLPGVKNEDESDLARGVEVSASSSIPGCPPKAVINGVARGAVGCGEEQENCWRAPIAEHPVLELKSHTPIPVTQLRLILDSNLSREITPSINREVLSRQEFQPPSELIKTYQVDCLLKGTSVKHIHQESMGQRLQILDFEAPVLCDTVRIQADSTYGSGLAGIFEVRIYGSKA</sequence>
<dbReference type="Gene3D" id="2.60.120.260">
    <property type="entry name" value="Galactose-binding domain-like"/>
    <property type="match status" value="1"/>
</dbReference>
<keyword evidence="5" id="KW-0411">Iron-sulfur</keyword>
<dbReference type="SUPFAM" id="SSF51905">
    <property type="entry name" value="FAD/NAD(P)-binding domain"/>
    <property type="match status" value="1"/>
</dbReference>
<dbReference type="PANTHER" id="PTHR43498">
    <property type="entry name" value="FERREDOXIN:COB-COM HETERODISULFIDE REDUCTASE SUBUNIT A"/>
    <property type="match status" value="1"/>
</dbReference>
<reference evidence="6 7" key="1">
    <citation type="submission" date="2011-08" db="EMBL/GenBank/DDBJ databases">
        <title>The Genome Sequence of Clostridium hathewayi WAL-18680.</title>
        <authorList>
            <consortium name="The Broad Institute Genome Sequencing Platform"/>
            <person name="Earl A."/>
            <person name="Ward D."/>
            <person name="Feldgarden M."/>
            <person name="Gevers D."/>
            <person name="Finegold S.M."/>
            <person name="Summanen P.H."/>
            <person name="Molitoris D.R."/>
            <person name="Song M."/>
            <person name="Daigneault M."/>
            <person name="Allen-Vercoe E."/>
            <person name="Young S.K."/>
            <person name="Zeng Q."/>
            <person name="Gargeya S."/>
            <person name="Fitzgerald M."/>
            <person name="Haas B."/>
            <person name="Abouelleil A."/>
            <person name="Alvarado L."/>
            <person name="Arachchi H.M."/>
            <person name="Berlin A."/>
            <person name="Brown A."/>
            <person name="Chapman S.B."/>
            <person name="Chen Z."/>
            <person name="Dunbar C."/>
            <person name="Freedman E."/>
            <person name="Gearin G."/>
            <person name="Gellesch M."/>
            <person name="Goldberg J."/>
            <person name="Griggs A."/>
            <person name="Gujja S."/>
            <person name="Heiman D."/>
            <person name="Howarth C."/>
            <person name="Larson L."/>
            <person name="Lui A."/>
            <person name="MacDonald P.J.P."/>
            <person name="Montmayeur A."/>
            <person name="Murphy C."/>
            <person name="Neiman D."/>
            <person name="Pearson M."/>
            <person name="Priest M."/>
            <person name="Roberts A."/>
            <person name="Saif S."/>
            <person name="Shea T."/>
            <person name="Shenoy N."/>
            <person name="Sisk P."/>
            <person name="Stolte C."/>
            <person name="Sykes S."/>
            <person name="Wortman J."/>
            <person name="Nusbaum C."/>
            <person name="Birren B."/>
        </authorList>
    </citation>
    <scope>NUCLEOTIDE SEQUENCE [LARGE SCALE GENOMIC DNA]</scope>
    <source>
        <strain evidence="6 7">WAL-18680</strain>
    </source>
</reference>
<keyword evidence="7" id="KW-1185">Reference proteome</keyword>
<keyword evidence="4" id="KW-0408">Iron</keyword>
<evidence type="ECO:0000313" key="7">
    <source>
        <dbReference type="Proteomes" id="UP000005384"/>
    </source>
</evidence>
<organism evidence="6 7">
    <name type="scientific">Hungatella hathewayi WAL-18680</name>
    <dbReference type="NCBI Taxonomy" id="742737"/>
    <lineage>
        <taxon>Bacteria</taxon>
        <taxon>Bacillati</taxon>
        <taxon>Bacillota</taxon>
        <taxon>Clostridia</taxon>
        <taxon>Lachnospirales</taxon>
        <taxon>Lachnospiraceae</taxon>
        <taxon>Hungatella</taxon>
    </lineage>
</organism>
<proteinExistence type="predicted"/>
<dbReference type="PATRIC" id="fig|742737.3.peg.1233"/>
<dbReference type="PANTHER" id="PTHR43498:SF1">
    <property type="entry name" value="COB--COM HETERODISULFIDE REDUCTASE IRON-SULFUR SUBUNIT A"/>
    <property type="match status" value="1"/>
</dbReference>
<evidence type="ECO:0000256" key="1">
    <source>
        <dbReference type="ARBA" id="ARBA00022485"/>
    </source>
</evidence>
<evidence type="ECO:0000256" key="3">
    <source>
        <dbReference type="ARBA" id="ARBA00023002"/>
    </source>
</evidence>
<dbReference type="GO" id="GO:0046872">
    <property type="term" value="F:metal ion binding"/>
    <property type="evidence" value="ECO:0007669"/>
    <property type="project" value="UniProtKB-KW"/>
</dbReference>
<name>G5ICJ8_9FIRM</name>
<dbReference type="EMBL" id="ADLN01000011">
    <property type="protein sequence ID" value="EHI60848.1"/>
    <property type="molecule type" value="Genomic_DNA"/>
</dbReference>
<accession>G5ICJ8</accession>
<keyword evidence="1" id="KW-0004">4Fe-4S</keyword>
<gene>
    <name evidence="6" type="ORF">HMPREF9473_01225</name>
</gene>
<dbReference type="AlphaFoldDB" id="G5ICJ8"/>
<comment type="caution">
    <text evidence="6">The sequence shown here is derived from an EMBL/GenBank/DDBJ whole genome shotgun (WGS) entry which is preliminary data.</text>
</comment>
<dbReference type="InterPro" id="IPR039650">
    <property type="entry name" value="HdrA-like"/>
</dbReference>
<dbReference type="GO" id="GO:0051539">
    <property type="term" value="F:4 iron, 4 sulfur cluster binding"/>
    <property type="evidence" value="ECO:0007669"/>
    <property type="project" value="UniProtKB-KW"/>
</dbReference>
<evidence type="ECO:0000313" key="6">
    <source>
        <dbReference type="EMBL" id="EHI60848.1"/>
    </source>
</evidence>
<dbReference type="RefSeq" id="WP_006779210.1">
    <property type="nucleotide sequence ID" value="NZ_CP040506.1"/>
</dbReference>
<dbReference type="HOGENOM" id="CLU_010695_0_0_9"/>
<evidence type="ECO:0000256" key="5">
    <source>
        <dbReference type="ARBA" id="ARBA00023014"/>
    </source>
</evidence>
<evidence type="ECO:0000256" key="4">
    <source>
        <dbReference type="ARBA" id="ARBA00023004"/>
    </source>
</evidence>
<keyword evidence="3" id="KW-0560">Oxidoreductase</keyword>
<dbReference type="Proteomes" id="UP000005384">
    <property type="component" value="Unassembled WGS sequence"/>
</dbReference>
<protein>
    <recommendedName>
        <fullName evidence="8">FAD dependent oxidoreductase</fullName>
    </recommendedName>
</protein>
<dbReference type="Gene3D" id="3.50.50.60">
    <property type="entry name" value="FAD/NAD(P)-binding domain"/>
    <property type="match status" value="1"/>
</dbReference>
<evidence type="ECO:0008006" key="8">
    <source>
        <dbReference type="Google" id="ProtNLM"/>
    </source>
</evidence>
<dbReference type="Pfam" id="PF12831">
    <property type="entry name" value="FAD_oxidored"/>
    <property type="match status" value="1"/>
</dbReference>
<evidence type="ECO:0000256" key="2">
    <source>
        <dbReference type="ARBA" id="ARBA00022723"/>
    </source>
</evidence>